<proteinExistence type="predicted"/>
<sequence>MCRSHENPPATPLGTILRRATDEPEPPSLAEIRITGTSAEHLVVLDALRMTLGIHVAHRSEPRPLRDPDDPRTAIYIRLQISPDLLTAAQRDLT</sequence>
<organism evidence="2 3">
    <name type="scientific">Streptomyces luteireticuli</name>
    <dbReference type="NCBI Taxonomy" id="173858"/>
    <lineage>
        <taxon>Bacteria</taxon>
        <taxon>Bacillati</taxon>
        <taxon>Actinomycetota</taxon>
        <taxon>Actinomycetes</taxon>
        <taxon>Kitasatosporales</taxon>
        <taxon>Streptomycetaceae</taxon>
        <taxon>Streptomyces</taxon>
    </lineage>
</organism>
<gene>
    <name evidence="2" type="ORF">GCM10010357_71020</name>
</gene>
<reference evidence="2 3" key="1">
    <citation type="journal article" date="2019" name="Int. J. Syst. Evol. Microbiol.">
        <title>The Global Catalogue of Microorganisms (GCM) 10K type strain sequencing project: providing services to taxonomists for standard genome sequencing and annotation.</title>
        <authorList>
            <consortium name="The Broad Institute Genomics Platform"/>
            <consortium name="The Broad Institute Genome Sequencing Center for Infectious Disease"/>
            <person name="Wu L."/>
            <person name="Ma J."/>
        </authorList>
    </citation>
    <scope>NUCLEOTIDE SEQUENCE [LARGE SCALE GENOMIC DNA]</scope>
    <source>
        <strain evidence="2 3">JCM 4788</strain>
    </source>
</reference>
<dbReference type="RefSeq" id="WP_344033250.1">
    <property type="nucleotide sequence ID" value="NZ_BAAABX010000093.1"/>
</dbReference>
<feature type="region of interest" description="Disordered" evidence="1">
    <location>
        <begin position="1"/>
        <end position="26"/>
    </location>
</feature>
<dbReference type="EMBL" id="BAAABX010000093">
    <property type="protein sequence ID" value="GAA0439395.1"/>
    <property type="molecule type" value="Genomic_DNA"/>
</dbReference>
<keyword evidence="3" id="KW-1185">Reference proteome</keyword>
<evidence type="ECO:0000256" key="1">
    <source>
        <dbReference type="SAM" id="MobiDB-lite"/>
    </source>
</evidence>
<evidence type="ECO:0000313" key="3">
    <source>
        <dbReference type="Proteomes" id="UP001500879"/>
    </source>
</evidence>
<accession>A0ABN0Z9H9</accession>
<dbReference type="Proteomes" id="UP001500879">
    <property type="component" value="Unassembled WGS sequence"/>
</dbReference>
<name>A0ABN0Z9H9_9ACTN</name>
<protein>
    <submittedName>
        <fullName evidence="2">Uncharacterized protein</fullName>
    </submittedName>
</protein>
<comment type="caution">
    <text evidence="2">The sequence shown here is derived from an EMBL/GenBank/DDBJ whole genome shotgun (WGS) entry which is preliminary data.</text>
</comment>
<evidence type="ECO:0000313" key="2">
    <source>
        <dbReference type="EMBL" id="GAA0439395.1"/>
    </source>
</evidence>